<dbReference type="SUPFAM" id="SSF54695">
    <property type="entry name" value="POZ domain"/>
    <property type="match status" value="1"/>
</dbReference>
<evidence type="ECO:0000313" key="2">
    <source>
        <dbReference type="Proteomes" id="UP000559256"/>
    </source>
</evidence>
<evidence type="ECO:0000313" key="1">
    <source>
        <dbReference type="EMBL" id="KAF5374307.1"/>
    </source>
</evidence>
<protein>
    <recommendedName>
        <fullName evidence="3">BTB domain-containing protein</fullName>
    </recommendedName>
</protein>
<dbReference type="Proteomes" id="UP000559256">
    <property type="component" value="Unassembled WGS sequence"/>
</dbReference>
<dbReference type="EMBL" id="JAACJM010000002">
    <property type="protein sequence ID" value="KAF5374307.1"/>
    <property type="molecule type" value="Genomic_DNA"/>
</dbReference>
<proteinExistence type="predicted"/>
<evidence type="ECO:0008006" key="3">
    <source>
        <dbReference type="Google" id="ProtNLM"/>
    </source>
</evidence>
<sequence>MSKSTGTDSPSVAQAVSKIFNAETGGDIAFKSSDNVVFYVHSKNLEFMSEGFPSMDHTILPKNPITLTENLHTLELLFQFTYHCMPPDLGDLDCERLLELAEAADKYVIHYARAHCRIHIRKFIHDPAKRLGIFAFACKHDYEDLIYLVAPLLVHKPLSEVLYEVPISMLVPWSLYHNQYLLSLLSVSLECFRKANGSNLPVQCGDGCTDAKTHDDYWAERIEDCRKKISDQSFPFTTAINALVDDYLVPEQYRQPCCNRFLSWRDQFKQRQQHDLKYFVEEHRRRMEGK</sequence>
<reference evidence="1 2" key="1">
    <citation type="journal article" date="2020" name="ISME J.">
        <title>Uncovering the hidden diversity of litter-decomposition mechanisms in mushroom-forming fungi.</title>
        <authorList>
            <person name="Floudas D."/>
            <person name="Bentzer J."/>
            <person name="Ahren D."/>
            <person name="Johansson T."/>
            <person name="Persson P."/>
            <person name="Tunlid A."/>
        </authorList>
    </citation>
    <scope>NUCLEOTIDE SEQUENCE [LARGE SCALE GENOMIC DNA]</scope>
    <source>
        <strain evidence="1 2">CBS 291.85</strain>
    </source>
</reference>
<organism evidence="1 2">
    <name type="scientific">Tetrapyrgos nigripes</name>
    <dbReference type="NCBI Taxonomy" id="182062"/>
    <lineage>
        <taxon>Eukaryota</taxon>
        <taxon>Fungi</taxon>
        <taxon>Dikarya</taxon>
        <taxon>Basidiomycota</taxon>
        <taxon>Agaricomycotina</taxon>
        <taxon>Agaricomycetes</taxon>
        <taxon>Agaricomycetidae</taxon>
        <taxon>Agaricales</taxon>
        <taxon>Marasmiineae</taxon>
        <taxon>Marasmiaceae</taxon>
        <taxon>Tetrapyrgos</taxon>
    </lineage>
</organism>
<keyword evidence="2" id="KW-1185">Reference proteome</keyword>
<comment type="caution">
    <text evidence="1">The sequence shown here is derived from an EMBL/GenBank/DDBJ whole genome shotgun (WGS) entry which is preliminary data.</text>
</comment>
<dbReference type="InterPro" id="IPR011333">
    <property type="entry name" value="SKP1/BTB/POZ_sf"/>
</dbReference>
<accession>A0A8H5H0A9</accession>
<gene>
    <name evidence="1" type="ORF">D9758_004635</name>
</gene>
<dbReference type="Gene3D" id="3.30.710.10">
    <property type="entry name" value="Potassium Channel Kv1.1, Chain A"/>
    <property type="match status" value="1"/>
</dbReference>
<dbReference type="OrthoDB" id="3184970at2759"/>
<name>A0A8H5H0A9_9AGAR</name>
<dbReference type="AlphaFoldDB" id="A0A8H5H0A9"/>